<feature type="non-terminal residue" evidence="2">
    <location>
        <position position="1"/>
    </location>
</feature>
<dbReference type="NCBIfam" id="NF033564">
    <property type="entry name" value="transpos_ISAs1"/>
    <property type="match status" value="1"/>
</dbReference>
<dbReference type="EMBL" id="JAQOSQ010000026">
    <property type="protein sequence ID" value="MDJ1185096.1"/>
    <property type="molecule type" value="Genomic_DNA"/>
</dbReference>
<keyword evidence="3" id="KW-1185">Reference proteome</keyword>
<sequence length="147" mass="17421">GHHRREKRRVWAIPVTEFESLYQSEQWVGLQTIVAVERTRHLWNKTTYEVQFYLSSLPANAQVLGNIIRQHWGIENQVHWTLDVTFNEDSSRIRSGHSPHNFALLRRWALNALRQETTLKRSLRQKQKRAAMNNDYMFSILSSFCQG</sequence>
<dbReference type="Pfam" id="PF01609">
    <property type="entry name" value="DDE_Tnp_1"/>
    <property type="match status" value="1"/>
</dbReference>
<dbReference type="InterPro" id="IPR047647">
    <property type="entry name" value="ISAs1_transpos"/>
</dbReference>
<evidence type="ECO:0000259" key="1">
    <source>
        <dbReference type="Pfam" id="PF01609"/>
    </source>
</evidence>
<accession>A0ABT7C0X2</accession>
<proteinExistence type="predicted"/>
<gene>
    <name evidence="2" type="ORF">PMH09_18060</name>
</gene>
<dbReference type="RefSeq" id="WP_283759747.1">
    <property type="nucleotide sequence ID" value="NZ_JAQOSQ010000026.1"/>
</dbReference>
<comment type="caution">
    <text evidence="2">The sequence shown here is derived from an EMBL/GenBank/DDBJ whole genome shotgun (WGS) entry which is preliminary data.</text>
</comment>
<dbReference type="PANTHER" id="PTHR30298:SF0">
    <property type="entry name" value="PROTEIN YBFL-RELATED"/>
    <property type="match status" value="1"/>
</dbReference>
<dbReference type="PANTHER" id="PTHR30298">
    <property type="entry name" value="H REPEAT-ASSOCIATED PREDICTED TRANSPOSASE"/>
    <property type="match status" value="1"/>
</dbReference>
<reference evidence="2 3" key="1">
    <citation type="submission" date="2023-01" db="EMBL/GenBank/DDBJ databases">
        <title>Novel diversity within Roseofilum (Cyanobacteria; Desertifilaceae) from marine benthic mats with descriptions of four novel species.</title>
        <authorList>
            <person name="Wang Y."/>
            <person name="Berthold D.E."/>
            <person name="Hu J."/>
            <person name="Lefler F.W."/>
            <person name="Laughinghouse H.D. IV."/>
        </authorList>
    </citation>
    <scope>NUCLEOTIDE SEQUENCE [LARGE SCALE GENOMIC DNA]</scope>
    <source>
        <strain evidence="2 3">BLCC-M143</strain>
    </source>
</reference>
<feature type="domain" description="Transposase IS4-like" evidence="1">
    <location>
        <begin position="6"/>
        <end position="111"/>
    </location>
</feature>
<evidence type="ECO:0000313" key="2">
    <source>
        <dbReference type="EMBL" id="MDJ1185096.1"/>
    </source>
</evidence>
<organism evidence="2 3">
    <name type="scientific">Roseofilum casamattae BLCC-M143</name>
    <dbReference type="NCBI Taxonomy" id="3022442"/>
    <lineage>
        <taxon>Bacteria</taxon>
        <taxon>Bacillati</taxon>
        <taxon>Cyanobacteriota</taxon>
        <taxon>Cyanophyceae</taxon>
        <taxon>Desertifilales</taxon>
        <taxon>Desertifilaceae</taxon>
        <taxon>Roseofilum</taxon>
        <taxon>Roseofilum casamattae</taxon>
    </lineage>
</organism>
<dbReference type="Proteomes" id="UP001232992">
    <property type="component" value="Unassembled WGS sequence"/>
</dbReference>
<name>A0ABT7C0X2_9CYAN</name>
<dbReference type="InterPro" id="IPR051698">
    <property type="entry name" value="Transposase_11-like"/>
</dbReference>
<protein>
    <submittedName>
        <fullName evidence="2">ISAs1 family transposase</fullName>
    </submittedName>
</protein>
<evidence type="ECO:0000313" key="3">
    <source>
        <dbReference type="Proteomes" id="UP001232992"/>
    </source>
</evidence>
<dbReference type="InterPro" id="IPR002559">
    <property type="entry name" value="Transposase_11"/>
</dbReference>